<protein>
    <recommendedName>
        <fullName evidence="5">4Fe-4S ferredoxin-type domain-containing protein</fullName>
    </recommendedName>
</protein>
<dbReference type="PROSITE" id="PS51379">
    <property type="entry name" value="4FE4S_FER_2"/>
    <property type="match status" value="2"/>
</dbReference>
<accession>A0A0F9EQ60</accession>
<gene>
    <name evidence="6" type="ORF">LCGC14_2125560</name>
</gene>
<evidence type="ECO:0000256" key="3">
    <source>
        <dbReference type="ARBA" id="ARBA00023004"/>
    </source>
</evidence>
<keyword evidence="1" id="KW-0004">4Fe-4S</keyword>
<feature type="domain" description="4Fe-4S ferredoxin-type" evidence="5">
    <location>
        <begin position="200"/>
        <end position="228"/>
    </location>
</feature>
<evidence type="ECO:0000259" key="5">
    <source>
        <dbReference type="PROSITE" id="PS51379"/>
    </source>
</evidence>
<dbReference type="Pfam" id="PF14697">
    <property type="entry name" value="Fer4_21"/>
    <property type="match status" value="1"/>
</dbReference>
<dbReference type="EMBL" id="LAZR01026547">
    <property type="protein sequence ID" value="KKL68381.1"/>
    <property type="molecule type" value="Genomic_DNA"/>
</dbReference>
<dbReference type="AlphaFoldDB" id="A0A0F9EQ60"/>
<dbReference type="Gene3D" id="3.30.70.20">
    <property type="match status" value="1"/>
</dbReference>
<keyword evidence="3" id="KW-0408">Iron</keyword>
<dbReference type="PANTHER" id="PTHR24960">
    <property type="entry name" value="PHOTOSYSTEM I IRON-SULFUR CENTER-RELATED"/>
    <property type="match status" value="1"/>
</dbReference>
<sequence>MKKKKKLDLKPIEMHTPRANKLKKLAKFGKLPIIRQIVRKRLYPDGLENQTGTPIPINVSLGTYEDQILPHIVTEYFINKAGTILIMDCPCRTANRCENHDVHLGCTWLGKGAGKIDLSKWLGAHIATKEEALDRERLAYDNGLVPHLGKFRSDAVLYKVLDYEDEFMSICHCCSCCCVVSLMKYGPSFIQETVKRMEGVEVRVDREKCEGCGACFKVCIYDGLKMKKEKTMIKQENCMGCGRCERVCPNGAISISIDDYSRIDELIARFESRVDISG</sequence>
<dbReference type="PANTHER" id="PTHR24960:SF83">
    <property type="entry name" value="4FE-4S FERREDOXIN-TYPE DOMAIN-CONTAINING PROTEIN"/>
    <property type="match status" value="1"/>
</dbReference>
<dbReference type="InterPro" id="IPR017896">
    <property type="entry name" value="4Fe4S_Fe-S-bd"/>
</dbReference>
<evidence type="ECO:0000256" key="2">
    <source>
        <dbReference type="ARBA" id="ARBA00022723"/>
    </source>
</evidence>
<dbReference type="PROSITE" id="PS00198">
    <property type="entry name" value="4FE4S_FER_1"/>
    <property type="match status" value="1"/>
</dbReference>
<reference evidence="6" key="1">
    <citation type="journal article" date="2015" name="Nature">
        <title>Complex archaea that bridge the gap between prokaryotes and eukaryotes.</title>
        <authorList>
            <person name="Spang A."/>
            <person name="Saw J.H."/>
            <person name="Jorgensen S.L."/>
            <person name="Zaremba-Niedzwiedzka K."/>
            <person name="Martijn J."/>
            <person name="Lind A.E."/>
            <person name="van Eijk R."/>
            <person name="Schleper C."/>
            <person name="Guy L."/>
            <person name="Ettema T.J."/>
        </authorList>
    </citation>
    <scope>NUCLEOTIDE SEQUENCE</scope>
</reference>
<evidence type="ECO:0000256" key="4">
    <source>
        <dbReference type="ARBA" id="ARBA00023014"/>
    </source>
</evidence>
<organism evidence="6">
    <name type="scientific">marine sediment metagenome</name>
    <dbReference type="NCBI Taxonomy" id="412755"/>
    <lineage>
        <taxon>unclassified sequences</taxon>
        <taxon>metagenomes</taxon>
        <taxon>ecological metagenomes</taxon>
    </lineage>
</organism>
<dbReference type="GO" id="GO:0051539">
    <property type="term" value="F:4 iron, 4 sulfur cluster binding"/>
    <property type="evidence" value="ECO:0007669"/>
    <property type="project" value="UniProtKB-KW"/>
</dbReference>
<name>A0A0F9EQ60_9ZZZZ</name>
<proteinExistence type="predicted"/>
<keyword evidence="4" id="KW-0411">Iron-sulfur</keyword>
<dbReference type="SUPFAM" id="SSF54862">
    <property type="entry name" value="4Fe-4S ferredoxins"/>
    <property type="match status" value="2"/>
</dbReference>
<comment type="caution">
    <text evidence="6">The sequence shown here is derived from an EMBL/GenBank/DDBJ whole genome shotgun (WGS) entry which is preliminary data.</text>
</comment>
<dbReference type="InterPro" id="IPR050157">
    <property type="entry name" value="PSI_iron-sulfur_center"/>
</dbReference>
<dbReference type="InterPro" id="IPR017900">
    <property type="entry name" value="4Fe4S_Fe_S_CS"/>
</dbReference>
<feature type="domain" description="4Fe-4S ferredoxin-type" evidence="5">
    <location>
        <begin position="229"/>
        <end position="258"/>
    </location>
</feature>
<dbReference type="GO" id="GO:0046872">
    <property type="term" value="F:metal ion binding"/>
    <property type="evidence" value="ECO:0007669"/>
    <property type="project" value="UniProtKB-KW"/>
</dbReference>
<keyword evidence="2" id="KW-0479">Metal-binding</keyword>
<evidence type="ECO:0000256" key="1">
    <source>
        <dbReference type="ARBA" id="ARBA00022485"/>
    </source>
</evidence>
<evidence type="ECO:0000313" key="6">
    <source>
        <dbReference type="EMBL" id="KKL68381.1"/>
    </source>
</evidence>